<feature type="non-terminal residue" evidence="1">
    <location>
        <position position="51"/>
    </location>
</feature>
<feature type="non-terminal residue" evidence="1">
    <location>
        <position position="1"/>
    </location>
</feature>
<dbReference type="PANTHER" id="PTHR10424">
    <property type="entry name" value="VIRAL ENVELOPE PROTEIN"/>
    <property type="match status" value="1"/>
</dbReference>
<organism evidence="1 2">
    <name type="scientific">Smutsornis africanus</name>
    <name type="common">Double-banded courser</name>
    <name type="synonym">Rhinoptilus africanus</name>
    <dbReference type="NCBI Taxonomy" id="240209"/>
    <lineage>
        <taxon>Eukaryota</taxon>
        <taxon>Metazoa</taxon>
        <taxon>Chordata</taxon>
        <taxon>Craniata</taxon>
        <taxon>Vertebrata</taxon>
        <taxon>Euteleostomi</taxon>
        <taxon>Archelosauria</taxon>
        <taxon>Archosauria</taxon>
        <taxon>Dinosauria</taxon>
        <taxon>Saurischia</taxon>
        <taxon>Theropoda</taxon>
        <taxon>Coelurosauria</taxon>
        <taxon>Aves</taxon>
        <taxon>Neognathae</taxon>
        <taxon>Neoaves</taxon>
        <taxon>Charadriiformes</taxon>
        <taxon>Glareolidae</taxon>
        <taxon>Rhinoptilus</taxon>
    </lineage>
</organism>
<dbReference type="AlphaFoldDB" id="A0A7L1J1L7"/>
<reference evidence="1 2" key="1">
    <citation type="submission" date="2019-09" db="EMBL/GenBank/DDBJ databases">
        <title>Bird 10,000 Genomes (B10K) Project - Family phase.</title>
        <authorList>
            <person name="Zhang G."/>
        </authorList>
    </citation>
    <scope>NUCLEOTIDE SEQUENCE [LARGE SCALE GENOMIC DNA]</scope>
    <source>
        <strain evidence="1">B10K-DU-002-36</strain>
        <tissue evidence="1">Muscle</tissue>
    </source>
</reference>
<evidence type="ECO:0000313" key="1">
    <source>
        <dbReference type="EMBL" id="NXN44635.1"/>
    </source>
</evidence>
<dbReference type="SUPFAM" id="SSF58069">
    <property type="entry name" value="Virus ectodomain"/>
    <property type="match status" value="1"/>
</dbReference>
<sequence length="51" mass="5585">LQAVIEIISNKTSQSLKLIAKQITKTRAAVYQHHLALDYLLASEGGLCGKF</sequence>
<dbReference type="InterPro" id="IPR018154">
    <property type="entry name" value="TLV/ENV_coat_polyprotein"/>
</dbReference>
<protein>
    <submittedName>
        <fullName evidence="1">ENR1 protein</fullName>
    </submittedName>
</protein>
<dbReference type="PANTHER" id="PTHR10424:SF68">
    <property type="entry name" value="ENDOGENOUS RETROVIRUS GROUP 3 MEMBER 1 ENV POLYPROTEIN"/>
    <property type="match status" value="1"/>
</dbReference>
<gene>
    <name evidence="1" type="primary">Erv31_3</name>
    <name evidence="1" type="ORF">RHIAFR_R14765</name>
</gene>
<comment type="caution">
    <text evidence="1">The sequence shown here is derived from an EMBL/GenBank/DDBJ whole genome shotgun (WGS) entry which is preliminary data.</text>
</comment>
<evidence type="ECO:0000313" key="2">
    <source>
        <dbReference type="Proteomes" id="UP000525158"/>
    </source>
</evidence>
<dbReference type="Proteomes" id="UP000525158">
    <property type="component" value="Unassembled WGS sequence"/>
</dbReference>
<name>A0A7L1J1L7_SMUAF</name>
<accession>A0A7L1J1L7</accession>
<keyword evidence="2" id="KW-1185">Reference proteome</keyword>
<proteinExistence type="predicted"/>
<dbReference type="EMBL" id="VXBO01011233">
    <property type="protein sequence ID" value="NXN44635.1"/>
    <property type="molecule type" value="Genomic_DNA"/>
</dbReference>
<dbReference type="Gene3D" id="1.10.287.210">
    <property type="match status" value="1"/>
</dbReference>